<dbReference type="RefSeq" id="WP_142118196.1">
    <property type="nucleotide sequence ID" value="NZ_BAAASV010000002.1"/>
</dbReference>
<comment type="subcellular location">
    <subcellularLocation>
        <location evidence="1">Cell membrane</location>
        <topology evidence="1">Multi-pass membrane protein</topology>
    </subcellularLocation>
</comment>
<evidence type="ECO:0000313" key="10">
    <source>
        <dbReference type="Proteomes" id="UP000315389"/>
    </source>
</evidence>
<feature type="transmembrane region" description="Helical" evidence="8">
    <location>
        <begin position="203"/>
        <end position="227"/>
    </location>
</feature>
<evidence type="ECO:0000256" key="5">
    <source>
        <dbReference type="ARBA" id="ARBA00022989"/>
    </source>
</evidence>
<keyword evidence="4 8" id="KW-0812">Transmembrane</keyword>
<protein>
    <submittedName>
        <fullName evidence="9">Trk-type K+ transport system membrane component</fullName>
    </submittedName>
</protein>
<keyword evidence="10" id="KW-1185">Reference proteome</keyword>
<evidence type="ECO:0000256" key="1">
    <source>
        <dbReference type="ARBA" id="ARBA00004651"/>
    </source>
</evidence>
<keyword evidence="3" id="KW-1003">Cell membrane</keyword>
<dbReference type="GO" id="GO:0005886">
    <property type="term" value="C:plasma membrane"/>
    <property type="evidence" value="ECO:0007669"/>
    <property type="project" value="UniProtKB-SubCell"/>
</dbReference>
<dbReference type="Proteomes" id="UP000315389">
    <property type="component" value="Unassembled WGS sequence"/>
</dbReference>
<evidence type="ECO:0000313" key="9">
    <source>
        <dbReference type="EMBL" id="TQL63773.1"/>
    </source>
</evidence>
<reference evidence="9 10" key="1">
    <citation type="submission" date="2019-06" db="EMBL/GenBank/DDBJ databases">
        <title>Sequencing the genomes of 1000 actinobacteria strains.</title>
        <authorList>
            <person name="Klenk H.-P."/>
        </authorList>
    </citation>
    <scope>NUCLEOTIDE SEQUENCE [LARGE SCALE GENOMIC DNA]</scope>
    <source>
        <strain evidence="9 10">DSM 4813</strain>
    </source>
</reference>
<sequence length="463" mass="49135">MTLRDRFAPSAVRDLIDRIARQSPARLAIFAFAGVIGFFTLLLMLPQATASGHSAPGVTALFTATSAVSVTGLTVVPTGIYWSTFGHVVLLIGIKVGGFGVMTLASILGLAVSRRIGLTQKLITASETKTTRLGEVGSLIRVVIVTSTTLEIALALLLTPRFIALRENVGEALWHSLFYAVSAFNNAGFVPTADGLTAHQSDWLLLLPIIIGVFIGSLGFPVILNVLRTLRHTRKRRWSHFSLHTKLTLVTSSLLLLIGSTLFLLTEWSNPATIGGLSGPGKLLEGLMMGVMPRSGGLATFDVSQSHETTWLITDALMFVGGGSASTAGGIKVTTLAVIILAIFAEARGDRDVEAYGRRIPPETLRLAVAVVFIGATTILITSLVLLQISGSTLDRVLFESISAFGTVGLSTGLSAELPPAGQYVLAALMFVGRTGTMTVAAALAIRERRRVIRLPEERPIIG</sequence>
<dbReference type="InterPro" id="IPR003445">
    <property type="entry name" value="Cat_transpt"/>
</dbReference>
<gene>
    <name evidence="9" type="ORF">FB461_0249</name>
</gene>
<accession>A0A542ZTT7</accession>
<feature type="transmembrane region" description="Helical" evidence="8">
    <location>
        <begin position="316"/>
        <end position="344"/>
    </location>
</feature>
<comment type="caution">
    <text evidence="9">The sequence shown here is derived from an EMBL/GenBank/DDBJ whole genome shotgun (WGS) entry which is preliminary data.</text>
</comment>
<evidence type="ECO:0000256" key="8">
    <source>
        <dbReference type="SAM" id="Phobius"/>
    </source>
</evidence>
<evidence type="ECO:0000256" key="2">
    <source>
        <dbReference type="ARBA" id="ARBA00022448"/>
    </source>
</evidence>
<keyword evidence="7 8" id="KW-0472">Membrane</keyword>
<dbReference type="PANTHER" id="PTHR32024">
    <property type="entry name" value="TRK SYSTEM POTASSIUM UPTAKE PROTEIN TRKG-RELATED"/>
    <property type="match status" value="1"/>
</dbReference>
<evidence type="ECO:0000256" key="6">
    <source>
        <dbReference type="ARBA" id="ARBA00023065"/>
    </source>
</evidence>
<feature type="transmembrane region" description="Helical" evidence="8">
    <location>
        <begin position="365"/>
        <end position="389"/>
    </location>
</feature>
<dbReference type="AlphaFoldDB" id="A0A542ZTT7"/>
<feature type="transmembrane region" description="Helical" evidence="8">
    <location>
        <begin position="424"/>
        <end position="446"/>
    </location>
</feature>
<feature type="transmembrane region" description="Helical" evidence="8">
    <location>
        <begin position="247"/>
        <end position="265"/>
    </location>
</feature>
<dbReference type="OrthoDB" id="9810952at2"/>
<dbReference type="Pfam" id="PF02386">
    <property type="entry name" value="TrkH"/>
    <property type="match status" value="1"/>
</dbReference>
<evidence type="ECO:0000256" key="4">
    <source>
        <dbReference type="ARBA" id="ARBA00022692"/>
    </source>
</evidence>
<evidence type="ECO:0000256" key="3">
    <source>
        <dbReference type="ARBA" id="ARBA00022475"/>
    </source>
</evidence>
<dbReference type="EMBL" id="VFOS01000001">
    <property type="protein sequence ID" value="TQL63773.1"/>
    <property type="molecule type" value="Genomic_DNA"/>
</dbReference>
<feature type="transmembrane region" description="Helical" evidence="8">
    <location>
        <begin position="88"/>
        <end position="112"/>
    </location>
</feature>
<feature type="transmembrane region" description="Helical" evidence="8">
    <location>
        <begin position="27"/>
        <end position="45"/>
    </location>
</feature>
<evidence type="ECO:0000256" key="7">
    <source>
        <dbReference type="ARBA" id="ARBA00023136"/>
    </source>
</evidence>
<proteinExistence type="predicted"/>
<keyword evidence="5 8" id="KW-1133">Transmembrane helix</keyword>
<name>A0A542ZTT7_RARFA</name>
<keyword evidence="6" id="KW-0406">Ion transport</keyword>
<dbReference type="PANTHER" id="PTHR32024:SF1">
    <property type="entry name" value="KTR SYSTEM POTASSIUM UPTAKE PROTEIN B"/>
    <property type="match status" value="1"/>
</dbReference>
<dbReference type="GO" id="GO:0030001">
    <property type="term" value="P:metal ion transport"/>
    <property type="evidence" value="ECO:0007669"/>
    <property type="project" value="UniProtKB-ARBA"/>
</dbReference>
<organism evidence="9 10">
    <name type="scientific">Rarobacter faecitabidus</name>
    <dbReference type="NCBI Taxonomy" id="13243"/>
    <lineage>
        <taxon>Bacteria</taxon>
        <taxon>Bacillati</taxon>
        <taxon>Actinomycetota</taxon>
        <taxon>Actinomycetes</taxon>
        <taxon>Micrococcales</taxon>
        <taxon>Rarobacteraceae</taxon>
        <taxon>Rarobacter</taxon>
    </lineage>
</organism>
<keyword evidence="2" id="KW-0813">Transport</keyword>
<dbReference type="GO" id="GO:0008324">
    <property type="term" value="F:monoatomic cation transmembrane transporter activity"/>
    <property type="evidence" value="ECO:0007669"/>
    <property type="project" value="InterPro"/>
</dbReference>
<feature type="transmembrane region" description="Helical" evidence="8">
    <location>
        <begin position="57"/>
        <end position="76"/>
    </location>
</feature>
<feature type="transmembrane region" description="Helical" evidence="8">
    <location>
        <begin position="139"/>
        <end position="160"/>
    </location>
</feature>
<feature type="transmembrane region" description="Helical" evidence="8">
    <location>
        <begin position="172"/>
        <end position="191"/>
    </location>
</feature>